<evidence type="ECO:0000256" key="1">
    <source>
        <dbReference type="ARBA" id="ARBA00009981"/>
    </source>
</evidence>
<comment type="similarity">
    <text evidence="1">Belongs to the phD/YefM antitoxin family.</text>
</comment>
<protein>
    <submittedName>
        <fullName evidence="2">DUF1413 domain-containing protein</fullName>
    </submittedName>
</protein>
<dbReference type="SUPFAM" id="SSF143120">
    <property type="entry name" value="YefM-like"/>
    <property type="match status" value="1"/>
</dbReference>
<reference evidence="2" key="1">
    <citation type="submission" date="2021-04" db="EMBL/GenBank/DDBJ databases">
        <title>Proteiniclasticum sedimins sp. nov., an obligate anaerobic bacterium isolated from anaerobic sludge.</title>
        <authorList>
            <person name="Liu J."/>
        </authorList>
    </citation>
    <scope>NUCLEOTIDE SEQUENCE</scope>
    <source>
        <strain evidence="2">BAD-10</strain>
    </source>
</reference>
<sequence>MKIDVNKIISPEDLLDDFEGICERLESDREAFIFQNNKPTHVIMTIKHYQNMEDSANEQVLDITDHPENEDIDTLLNKIGRRVFIEYYYVFKADDNPEEKLIKEEFTLNSRRSRSSSARKIFRDGLQVLALKSIIQSSKLDEEILARAKNILVAEIGDNLKNDSVDEHVIEKGEMKIGKTVRFLFTRFLQGDFLTESEIKSMTDEEYSKKTFNINFQVLKIVDVNTPIEDQKRDLRGYNRYYDSPIVTAKHKYLLCSQWVESLHRKSFELWLEEKLMSILLSRVEVLNTGTEFGIRDLLSDFWQYVPHSTLRTLGKRFNYHALSHGEIDPIEKRNNNQFYRKL</sequence>
<dbReference type="InterPro" id="IPR036165">
    <property type="entry name" value="YefM-like_sf"/>
</dbReference>
<organism evidence="2 3">
    <name type="scientific">Proteiniclasticum sediminis</name>
    <dbReference type="NCBI Taxonomy" id="2804028"/>
    <lineage>
        <taxon>Bacteria</taxon>
        <taxon>Bacillati</taxon>
        <taxon>Bacillota</taxon>
        <taxon>Clostridia</taxon>
        <taxon>Eubacteriales</taxon>
        <taxon>Clostridiaceae</taxon>
        <taxon>Proteiniclasticum</taxon>
    </lineage>
</organism>
<evidence type="ECO:0000313" key="3">
    <source>
        <dbReference type="Proteomes" id="UP000675379"/>
    </source>
</evidence>
<dbReference type="Pfam" id="PF07205">
    <property type="entry name" value="DUF1413"/>
    <property type="match status" value="1"/>
</dbReference>
<keyword evidence="3" id="KW-1185">Reference proteome</keyword>
<dbReference type="AlphaFoldDB" id="A0A941CRI5"/>
<proteinExistence type="inferred from homology"/>
<dbReference type="Proteomes" id="UP000675379">
    <property type="component" value="Unassembled WGS sequence"/>
</dbReference>
<evidence type="ECO:0000313" key="2">
    <source>
        <dbReference type="EMBL" id="MBR0576458.1"/>
    </source>
</evidence>
<dbReference type="RefSeq" id="WP_211801418.1">
    <property type="nucleotide sequence ID" value="NZ_JAGSCS010000011.1"/>
</dbReference>
<dbReference type="EMBL" id="JAGSCS010000011">
    <property type="protein sequence ID" value="MBR0576458.1"/>
    <property type="molecule type" value="Genomic_DNA"/>
</dbReference>
<gene>
    <name evidence="2" type="ORF">KCG48_08910</name>
</gene>
<accession>A0A941CRI5</accession>
<comment type="caution">
    <text evidence="2">The sequence shown here is derived from an EMBL/GenBank/DDBJ whole genome shotgun (WGS) entry which is preliminary data.</text>
</comment>
<name>A0A941CRI5_9CLOT</name>
<dbReference type="InterPro" id="IPR010813">
    <property type="entry name" value="DUF1413"/>
</dbReference>